<organism evidence="2 3">
    <name type="scientific">Sedimentibacter acidaminivorans</name>
    <dbReference type="NCBI Taxonomy" id="913099"/>
    <lineage>
        <taxon>Bacteria</taxon>
        <taxon>Bacillati</taxon>
        <taxon>Bacillota</taxon>
        <taxon>Tissierellia</taxon>
        <taxon>Sedimentibacter</taxon>
    </lineage>
</organism>
<sequence>MDLDLIMQFVVPLIAIILGAASAYYHENEKIRNSSIKYIAQAEDMYKDTIKSGGQKFQWVVDTIYNIVPAPFKIILTKKMIERIVQSTFDGLEEYAKLQLEKALNNYVKNQENESRD</sequence>
<gene>
    <name evidence="2" type="ORF">J2Z76_000238</name>
</gene>
<dbReference type="EMBL" id="JAGGKS010000001">
    <property type="protein sequence ID" value="MBP1924385.1"/>
    <property type="molecule type" value="Genomic_DNA"/>
</dbReference>
<accession>A0ABS4G9M2</accession>
<dbReference type="Proteomes" id="UP001519342">
    <property type="component" value="Unassembled WGS sequence"/>
</dbReference>
<dbReference type="RefSeq" id="WP_209510151.1">
    <property type="nucleotide sequence ID" value="NZ_JAGGKS010000001.1"/>
</dbReference>
<keyword evidence="1" id="KW-0472">Membrane</keyword>
<feature type="transmembrane region" description="Helical" evidence="1">
    <location>
        <begin position="6"/>
        <end position="25"/>
    </location>
</feature>
<proteinExistence type="predicted"/>
<evidence type="ECO:0000256" key="1">
    <source>
        <dbReference type="SAM" id="Phobius"/>
    </source>
</evidence>
<evidence type="ECO:0000313" key="2">
    <source>
        <dbReference type="EMBL" id="MBP1924385.1"/>
    </source>
</evidence>
<keyword evidence="3" id="KW-1185">Reference proteome</keyword>
<keyword evidence="1" id="KW-1133">Transmembrane helix</keyword>
<evidence type="ECO:0000313" key="3">
    <source>
        <dbReference type="Proteomes" id="UP001519342"/>
    </source>
</evidence>
<protein>
    <recommendedName>
        <fullName evidence="4">Phage holin, LL-H family</fullName>
    </recommendedName>
</protein>
<name>A0ABS4G9M2_9FIRM</name>
<evidence type="ECO:0008006" key="4">
    <source>
        <dbReference type="Google" id="ProtNLM"/>
    </source>
</evidence>
<comment type="caution">
    <text evidence="2">The sequence shown here is derived from an EMBL/GenBank/DDBJ whole genome shotgun (WGS) entry which is preliminary data.</text>
</comment>
<keyword evidence="1" id="KW-0812">Transmembrane</keyword>
<reference evidence="2 3" key="1">
    <citation type="submission" date="2021-03" db="EMBL/GenBank/DDBJ databases">
        <title>Genomic Encyclopedia of Type Strains, Phase IV (KMG-IV): sequencing the most valuable type-strain genomes for metagenomic binning, comparative biology and taxonomic classification.</title>
        <authorList>
            <person name="Goeker M."/>
        </authorList>
    </citation>
    <scope>NUCLEOTIDE SEQUENCE [LARGE SCALE GENOMIC DNA]</scope>
    <source>
        <strain evidence="2 3">DSM 24004</strain>
    </source>
</reference>